<dbReference type="SUPFAM" id="SSF69360">
    <property type="entry name" value="Cell wall binding repeat"/>
    <property type="match status" value="1"/>
</dbReference>
<evidence type="ECO:0000313" key="3">
    <source>
        <dbReference type="Proteomes" id="UP000283745"/>
    </source>
</evidence>
<dbReference type="Pfam" id="PF01841">
    <property type="entry name" value="Transglut_core"/>
    <property type="match status" value="1"/>
</dbReference>
<accession>A0A414EJ77</accession>
<dbReference type="EMBL" id="QSKF01000002">
    <property type="protein sequence ID" value="RHE41283.1"/>
    <property type="molecule type" value="Genomic_DNA"/>
</dbReference>
<feature type="domain" description="Transglutaminase-like" evidence="1">
    <location>
        <begin position="137"/>
        <end position="230"/>
    </location>
</feature>
<dbReference type="AlphaFoldDB" id="A0A414EJ77"/>
<organism evidence="2 3">
    <name type="scientific">Blautia obeum</name>
    <dbReference type="NCBI Taxonomy" id="40520"/>
    <lineage>
        <taxon>Bacteria</taxon>
        <taxon>Bacillati</taxon>
        <taxon>Bacillota</taxon>
        <taxon>Clostridia</taxon>
        <taxon>Lachnospirales</taxon>
        <taxon>Lachnospiraceae</taxon>
        <taxon>Blautia</taxon>
    </lineage>
</organism>
<proteinExistence type="predicted"/>
<gene>
    <name evidence="2" type="ORF">DW740_02930</name>
</gene>
<sequence>MREMKRLLTVCLCVMLVTTLIMPETVFAARTTVSQKSVGSAARTGWYTQKNGKKKYYRDGQYVTGQQKIGKYVYMFSKYGNMIKRDITINKIKYYIESNGHVSGWKKGRKYYTATGKRMNSTKTVEFRAYQNARKVVAKNTRKSMSKSQKLETCFRWVMKRYYRTWRRFSQGGKAWYAVNANDHFERGCGDCIADASAFAYLAKALGYKNVYVCTDGHRNDENSHGWAEINGRVYDPLFAEAKSYSRNYGVRYGVYPLSPVMRVKIA</sequence>
<dbReference type="InterPro" id="IPR038765">
    <property type="entry name" value="Papain-like_cys_pep_sf"/>
</dbReference>
<evidence type="ECO:0000313" key="2">
    <source>
        <dbReference type="EMBL" id="RHE41283.1"/>
    </source>
</evidence>
<reference evidence="2 3" key="1">
    <citation type="submission" date="2018-08" db="EMBL/GenBank/DDBJ databases">
        <title>A genome reference for cultivated species of the human gut microbiota.</title>
        <authorList>
            <person name="Zou Y."/>
            <person name="Xue W."/>
            <person name="Luo G."/>
        </authorList>
    </citation>
    <scope>NUCLEOTIDE SEQUENCE [LARGE SCALE GENOMIC DNA]</scope>
    <source>
        <strain evidence="2 3">AM28-23</strain>
    </source>
</reference>
<dbReference type="SUPFAM" id="SSF54001">
    <property type="entry name" value="Cysteine proteinases"/>
    <property type="match status" value="1"/>
</dbReference>
<name>A0A414EJ77_9FIRM</name>
<dbReference type="Proteomes" id="UP000283745">
    <property type="component" value="Unassembled WGS sequence"/>
</dbReference>
<evidence type="ECO:0000259" key="1">
    <source>
        <dbReference type="Pfam" id="PF01841"/>
    </source>
</evidence>
<dbReference type="InterPro" id="IPR002931">
    <property type="entry name" value="Transglutaminase-like"/>
</dbReference>
<dbReference type="Gene3D" id="2.10.270.10">
    <property type="entry name" value="Cholin Binding"/>
    <property type="match status" value="1"/>
</dbReference>
<comment type="caution">
    <text evidence="2">The sequence shown here is derived from an EMBL/GenBank/DDBJ whole genome shotgun (WGS) entry which is preliminary data.</text>
</comment>
<protein>
    <submittedName>
        <fullName evidence="2">Transglutaminase domain-containing protein</fullName>
    </submittedName>
</protein>